<feature type="compositionally biased region" description="Basic residues" evidence="3">
    <location>
        <begin position="36"/>
        <end position="71"/>
    </location>
</feature>
<dbReference type="PROSITE" id="PS50002">
    <property type="entry name" value="SH3"/>
    <property type="match status" value="1"/>
</dbReference>
<feature type="compositionally biased region" description="Low complexity" evidence="3">
    <location>
        <begin position="813"/>
        <end position="827"/>
    </location>
</feature>
<feature type="compositionally biased region" description="Polar residues" evidence="3">
    <location>
        <begin position="1439"/>
        <end position="1448"/>
    </location>
</feature>
<dbReference type="SMART" id="SM00326">
    <property type="entry name" value="SH3"/>
    <property type="match status" value="1"/>
</dbReference>
<feature type="region of interest" description="Disordered" evidence="3">
    <location>
        <begin position="1367"/>
        <end position="1508"/>
    </location>
</feature>
<dbReference type="InterPro" id="IPR036028">
    <property type="entry name" value="SH3-like_dom_sf"/>
</dbReference>
<feature type="region of interest" description="Disordered" evidence="3">
    <location>
        <begin position="813"/>
        <end position="835"/>
    </location>
</feature>
<dbReference type="PROSITE" id="PS50826">
    <property type="entry name" value="RUN"/>
    <property type="match status" value="1"/>
</dbReference>
<dbReference type="GO" id="GO:0031410">
    <property type="term" value="C:cytoplasmic vesicle"/>
    <property type="evidence" value="ECO:0007669"/>
    <property type="project" value="TreeGrafter"/>
</dbReference>
<feature type="domain" description="SH3" evidence="5">
    <location>
        <begin position="1502"/>
        <end position="1561"/>
    </location>
</feature>
<feature type="region of interest" description="Disordered" evidence="3">
    <location>
        <begin position="884"/>
        <end position="905"/>
    </location>
</feature>
<dbReference type="PANTHER" id="PTHR15591:SF13">
    <property type="entry name" value="RUN DOMAIN-CONTAINING PROTEIN"/>
    <property type="match status" value="1"/>
</dbReference>
<evidence type="ECO:0000256" key="2">
    <source>
        <dbReference type="PROSITE-ProRule" id="PRU00192"/>
    </source>
</evidence>
<feature type="region of interest" description="Disordered" evidence="3">
    <location>
        <begin position="36"/>
        <end position="83"/>
    </location>
</feature>
<feature type="compositionally biased region" description="Polar residues" evidence="3">
    <location>
        <begin position="1481"/>
        <end position="1493"/>
    </location>
</feature>
<feature type="region of interest" description="Disordered" evidence="3">
    <location>
        <begin position="424"/>
        <end position="444"/>
    </location>
</feature>
<feature type="compositionally biased region" description="Basic and acidic residues" evidence="3">
    <location>
        <begin position="1449"/>
        <end position="1459"/>
    </location>
</feature>
<proteinExistence type="predicted"/>
<dbReference type="InterPro" id="IPR001452">
    <property type="entry name" value="SH3_domain"/>
</dbReference>
<dbReference type="Gene3D" id="1.20.58.900">
    <property type="match status" value="1"/>
</dbReference>
<reference evidence="7" key="1">
    <citation type="submission" date="2020-03" db="EMBL/GenBank/DDBJ databases">
        <title>Transcriptomic Profiling of the Digestive Tract of the Rat Flea, Xenopsylla cheopis, Following Blood Feeding and Infection with Yersinia pestis.</title>
        <authorList>
            <person name="Bland D.M."/>
            <person name="Martens C.A."/>
            <person name="Virtaneva K."/>
            <person name="Kanakabandi K."/>
            <person name="Long D."/>
            <person name="Rosenke R."/>
            <person name="Saturday G.A."/>
            <person name="Hoyt F.H."/>
            <person name="Bruno D.P."/>
            <person name="Ribeiro J.M.C."/>
            <person name="Hinnebusch J."/>
        </authorList>
    </citation>
    <scope>NUCLEOTIDE SEQUENCE</scope>
</reference>
<accession>A0A6M2DWI0</accession>
<feature type="chain" id="PRO_5026948297" description="Iporin" evidence="4">
    <location>
        <begin position="19"/>
        <end position="1565"/>
    </location>
</feature>
<dbReference type="Pfam" id="PF02759">
    <property type="entry name" value="RUN"/>
    <property type="match status" value="1"/>
</dbReference>
<evidence type="ECO:0000256" key="4">
    <source>
        <dbReference type="SAM" id="SignalP"/>
    </source>
</evidence>
<evidence type="ECO:0000256" key="3">
    <source>
        <dbReference type="SAM" id="MobiDB-lite"/>
    </source>
</evidence>
<keyword evidence="4" id="KW-0732">Signal</keyword>
<dbReference type="EMBL" id="GIIL01005695">
    <property type="protein sequence ID" value="NOV49421.1"/>
    <property type="molecule type" value="Transcribed_RNA"/>
</dbReference>
<dbReference type="InterPro" id="IPR047343">
    <property type="entry name" value="RUSC1_2"/>
</dbReference>
<dbReference type="CDD" id="cd17685">
    <property type="entry name" value="RUN_RUSC"/>
    <property type="match status" value="1"/>
</dbReference>
<dbReference type="SUPFAM" id="SSF50044">
    <property type="entry name" value="SH3-domain"/>
    <property type="match status" value="1"/>
</dbReference>
<evidence type="ECO:0008006" key="8">
    <source>
        <dbReference type="Google" id="ProtNLM"/>
    </source>
</evidence>
<sequence length="1565" mass="175949">MLAVILMCMMKIVEFGSGLINSVSCVEEKQLQNKKKQYRQQQKQKQKQKQKPKQKRTRKQGILHRGMHERKHQHESQDSDCNSNHKISHVPSCFTTGSTYGSFTSSQDFTHDNSDYQWFLDYGYREPGNHQHPVSVLSSLTNSYTGIDSLGYYDVISKNLDANLAEADMESFRTEDIHSLLTNMSTICSEMQMQQEPERRGEMFASITGSTLDKIDLDVSISARSNSQCDDLSASVRDNISITKSELLFSPVKETPILDVNFSVDSLDMLSEQDLILTCQANKNNYTIAFEGSVTMYSEDSEYSELEKESSVKKQNVNKITNSVCSSMGCSDMGYTTWSQLKKRSSEMQLLRHHNMSCDDSSLGNNQIISNVHKSQSMPNLTENGCNSFIRKRSRRNIAKARNIFLNSKLPLHTRDSKLFNASGSLSSDMGGSNNTTGGGQNGLNKPNHYFNLVQLFMKQRSISNERMSICMDQSSECWGASNSEADSGESYANDNAYRQNSPDVKILNTNNRMVAIHNNTNNIGENESKVLSKNTTIKSIFNENNLTQPNSKESKHLFNVNNNNSFEHIACNNHKNRFGKLYNASGSVSSNGSMLQLSYSSSEGTQVTKIPQINYLSKISNRAQCRTTAIDCSVQTSFLANSLRRHCDKSSQISDFMKVIEPSFLSKLKNNDKQIPIYVIYPSYTLPNLNFLHTNNDSNKLLLYPQKYRKFSQAEKNISFANRRPFSCNDVEALRKTGFSHIRDWDSLTMLLPCEYRKILIDIPELSEQMKDKKEELLKAEEKPLFCVSPPTRHRQRPVSCDGNVLMGNHATTVSSSSSTATQPSSGYRGSSTILTDSSLQNSPLCNMNINPSFVYHYENNSSNEALHEHHRHIAAIHENMPDISEASPPRPPLPRGLNRNQSNTKYPSIIQKRSSACDIIPDNIEYSNLDKMSKRISLDDPYQLLKQYQENSKESRCNNSLITNVRRQKKYAESLNYLQYLAINSKNECYKDPEIAENDLNNLSKKTFAHLKSNDLTVNHLKSGHLETPPNSPNVSAIVNRLSYAKTGRAINGNQEKNGFDAVRADNQAVDKPLTGINKKLVLVSAVTNAVEKIIQHFSTATNETELKVLGDSTLTPACRNLILLTFCPALFALFSDGLKPNIETSFGNVSNTVWHVVEASAQLGPVTQSLSELVMAINVSGISDVLDKFNAFVFGLLNVHSLDGWVAYVKTRESVLKKHYLEHSFMLLDSAGGNSHRSLFDTLLASLEPLSILPFNLQALIHSNKDHNRMKTERKYIDDLENETRRIPGRLSLQRPMSTVDTSFIMENEDNSKKRWSDVPPNYFKHNAYDHLISDVEYCDSLENDNAGNKEVHQKWETIIGHEQTPNAQPTAVHTKSKIPRPVTSPIKPEANAIPPATQKQKRSIPVPIRKSPSGSNNGNPPKKQGSLVAKPVVTSRPNTANSRTSRVDMKVEPKHSVRPTSLPYKSSNNELKDISKPSISRRTASSSQLRTNKNKPTKKNRTCRTTCHRMTSDAGHLSFKEGETLQLILEVDSKWLLCCRVEQKGLVPRASVIILTDTSHR</sequence>
<evidence type="ECO:0000259" key="6">
    <source>
        <dbReference type="PROSITE" id="PS50826"/>
    </source>
</evidence>
<keyword evidence="1 2" id="KW-0728">SH3 domain</keyword>
<feature type="domain" description="RUN" evidence="6">
    <location>
        <begin position="1120"/>
        <end position="1265"/>
    </location>
</feature>
<dbReference type="SUPFAM" id="SSF140741">
    <property type="entry name" value="RUN domain-like"/>
    <property type="match status" value="1"/>
</dbReference>
<evidence type="ECO:0000256" key="1">
    <source>
        <dbReference type="ARBA" id="ARBA00022443"/>
    </source>
</evidence>
<dbReference type="InterPro" id="IPR004012">
    <property type="entry name" value="Run_dom"/>
</dbReference>
<evidence type="ECO:0000259" key="5">
    <source>
        <dbReference type="PROSITE" id="PS50002"/>
    </source>
</evidence>
<dbReference type="Gene3D" id="2.30.30.40">
    <property type="entry name" value="SH3 Domains"/>
    <property type="match status" value="1"/>
</dbReference>
<protein>
    <recommendedName>
        <fullName evidence="8">Iporin</fullName>
    </recommendedName>
</protein>
<dbReference type="SMART" id="SM00593">
    <property type="entry name" value="RUN"/>
    <property type="match status" value="1"/>
</dbReference>
<organism evidence="7">
    <name type="scientific">Xenopsylla cheopis</name>
    <name type="common">Oriental rat flea</name>
    <name type="synonym">Pulex cheopis</name>
    <dbReference type="NCBI Taxonomy" id="163159"/>
    <lineage>
        <taxon>Eukaryota</taxon>
        <taxon>Metazoa</taxon>
        <taxon>Ecdysozoa</taxon>
        <taxon>Arthropoda</taxon>
        <taxon>Hexapoda</taxon>
        <taxon>Insecta</taxon>
        <taxon>Pterygota</taxon>
        <taxon>Neoptera</taxon>
        <taxon>Endopterygota</taxon>
        <taxon>Siphonaptera</taxon>
        <taxon>Pulicidae</taxon>
        <taxon>Xenopsyllinae</taxon>
        <taxon>Xenopsylla</taxon>
    </lineage>
</organism>
<dbReference type="InterPro" id="IPR037213">
    <property type="entry name" value="Run_dom_sf"/>
</dbReference>
<evidence type="ECO:0000313" key="7">
    <source>
        <dbReference type="EMBL" id="NOV49421.1"/>
    </source>
</evidence>
<name>A0A6M2DWI0_XENCH</name>
<feature type="signal peptide" evidence="4">
    <location>
        <begin position="1"/>
        <end position="18"/>
    </location>
</feature>
<feature type="compositionally biased region" description="Polar residues" evidence="3">
    <location>
        <begin position="1367"/>
        <end position="1377"/>
    </location>
</feature>
<feature type="compositionally biased region" description="Basic residues" evidence="3">
    <location>
        <begin position="1496"/>
        <end position="1506"/>
    </location>
</feature>
<dbReference type="PANTHER" id="PTHR15591">
    <property type="entry name" value="RUN AND SH3 DOMAIN CONTAINING"/>
    <property type="match status" value="1"/>
</dbReference>